<accession>A0ABZ1BQP5</accession>
<evidence type="ECO:0000313" key="6">
    <source>
        <dbReference type="Proteomes" id="UP001333102"/>
    </source>
</evidence>
<evidence type="ECO:0000259" key="3">
    <source>
        <dbReference type="Pfam" id="PF01464"/>
    </source>
</evidence>
<dbReference type="SUPFAM" id="SSF53955">
    <property type="entry name" value="Lysozyme-like"/>
    <property type="match status" value="1"/>
</dbReference>
<dbReference type="NCBIfam" id="NF037970">
    <property type="entry name" value="vanZ_1"/>
    <property type="match status" value="1"/>
</dbReference>
<proteinExistence type="inferred from homology"/>
<dbReference type="PANTHER" id="PTHR37423:SF5">
    <property type="entry name" value="SOLUBLE LYTIC MUREIN TRANSGLYCOSYLASE"/>
    <property type="match status" value="1"/>
</dbReference>
<dbReference type="InterPro" id="IPR008258">
    <property type="entry name" value="Transglycosylase_SLT_dom_1"/>
</dbReference>
<sequence length="827" mass="89704">MSIVPLSDRPGDDALRQRPADAPLQHGETSRAWRALLRWLPATAYMVANWLVSGLPGDRLDRLVAPDWLMHGLAYLVFGVTLEVAWRGRPHAPLLALATAVLYAGVDEWHQSWVPGRSPSLADWTADVIGAAVGVWGASWLQTGRRRGGTGPQRERPSTRRRAGSAGLVALLALLAPGSVQAPGSPSLSDLHTWIDEAERALVTGDAAGALRQLQGMEAAEVPWTPYAAWRHRTLEARARLALGEPERAVEAAREALAVAWEDDRLEARLLLAQALAAAGEPVAAMDALLAAAEDPLLAYRGPLRASVLAQLARVAPQAAADGPEGEARRLGYARALYRSGRWQDGVAVLSATEWRWLTVDAWTELARGLEALGQRGRQAERLRQALEEAERQGLPAPRVAALRLQLAAALQTSDRVAADALLRRVVEEAPGTAAAGEALSRLVRQSLDDGDVSGALQLVDRLGPAARGTTGWQEALAATFAAVCDPQALRAVETGDGPSGVVSLGLARQLLRQLGDAGVRDAWLLYWSARLEPDARAERVRRLLESYPLSYYAALARERWPELASGRSTLPQLEPGHRPPTAFLPPDVEALRAAGRVRDALQELRYRLAAAAEPVASASQGDADLAAWWPTLVRWEEEAGDHRAAMRHAQRLLPSSEAWVWAAVFPRPYEGLVRAAAADAQVDPLLVWAVMREESAFAPEALSSADAHGLMQLLPSTGRWMADRLRLPWQGAESLWDPAVNVRLGSAYLGYLLQRYGDPRVAVAAYHAGPGRVDRWLQGGPPADVELWVERIPIAATRRYVQSVDRSYRIYRALYGTQGTALAPRA</sequence>
<gene>
    <name evidence="5" type="ORF">VLY81_01635</name>
</gene>
<evidence type="ECO:0000256" key="2">
    <source>
        <dbReference type="SAM" id="MobiDB-lite"/>
    </source>
</evidence>
<feature type="region of interest" description="Disordered" evidence="2">
    <location>
        <begin position="1"/>
        <end position="23"/>
    </location>
</feature>
<dbReference type="CDD" id="cd13401">
    <property type="entry name" value="Slt70-like"/>
    <property type="match status" value="1"/>
</dbReference>
<evidence type="ECO:0000313" key="5">
    <source>
        <dbReference type="EMBL" id="WRP14901.1"/>
    </source>
</evidence>
<organism evidence="5 6">
    <name type="scientific">Geochorda subterranea</name>
    <dbReference type="NCBI Taxonomy" id="3109564"/>
    <lineage>
        <taxon>Bacteria</taxon>
        <taxon>Bacillati</taxon>
        <taxon>Bacillota</taxon>
        <taxon>Limnochordia</taxon>
        <taxon>Limnochordales</taxon>
        <taxon>Geochordaceae</taxon>
        <taxon>Geochorda</taxon>
    </lineage>
</organism>
<dbReference type="InterPro" id="IPR000189">
    <property type="entry name" value="Transglyc_AS"/>
</dbReference>
<evidence type="ECO:0000259" key="4">
    <source>
        <dbReference type="Pfam" id="PF04892"/>
    </source>
</evidence>
<dbReference type="Gene3D" id="1.25.40.10">
    <property type="entry name" value="Tetratricopeptide repeat domain"/>
    <property type="match status" value="1"/>
</dbReference>
<dbReference type="InterPro" id="IPR011990">
    <property type="entry name" value="TPR-like_helical_dom_sf"/>
</dbReference>
<feature type="region of interest" description="Disordered" evidence="2">
    <location>
        <begin position="143"/>
        <end position="162"/>
    </location>
</feature>
<evidence type="ECO:0000256" key="1">
    <source>
        <dbReference type="ARBA" id="ARBA00007734"/>
    </source>
</evidence>
<dbReference type="PROSITE" id="PS00922">
    <property type="entry name" value="TRANSGLYCOSYLASE"/>
    <property type="match status" value="1"/>
</dbReference>
<feature type="domain" description="Transglycosylase SLT" evidence="3">
    <location>
        <begin position="674"/>
        <end position="779"/>
    </location>
</feature>
<keyword evidence="6" id="KW-1185">Reference proteome</keyword>
<dbReference type="InterPro" id="IPR023346">
    <property type="entry name" value="Lysozyme-like_dom_sf"/>
</dbReference>
<dbReference type="Proteomes" id="UP001333102">
    <property type="component" value="Chromosome"/>
</dbReference>
<feature type="domain" description="VanZ-like" evidence="4">
    <location>
        <begin position="69"/>
        <end position="140"/>
    </location>
</feature>
<dbReference type="InterPro" id="IPR006976">
    <property type="entry name" value="VanZ-like"/>
</dbReference>
<dbReference type="Pfam" id="PF01464">
    <property type="entry name" value="SLT"/>
    <property type="match status" value="1"/>
</dbReference>
<name>A0ABZ1BQP5_9FIRM</name>
<dbReference type="Gene3D" id="1.10.530.10">
    <property type="match status" value="1"/>
</dbReference>
<protein>
    <submittedName>
        <fullName evidence="5">VanZ family protein</fullName>
    </submittedName>
</protein>
<dbReference type="PANTHER" id="PTHR37423">
    <property type="entry name" value="SOLUBLE LYTIC MUREIN TRANSGLYCOSYLASE-RELATED"/>
    <property type="match status" value="1"/>
</dbReference>
<comment type="similarity">
    <text evidence="1">Belongs to the transglycosylase Slt family.</text>
</comment>
<feature type="compositionally biased region" description="Basic and acidic residues" evidence="2">
    <location>
        <begin position="9"/>
        <end position="19"/>
    </location>
</feature>
<reference evidence="6" key="1">
    <citation type="submission" date="2023-12" db="EMBL/GenBank/DDBJ databases">
        <title>Novel isolates from deep terrestrial aquifers shed light on the physiology and ecology of the class Limnochordia.</title>
        <authorList>
            <person name="Karnachuk O.V."/>
            <person name="Lukina A.P."/>
            <person name="Avakyan M.R."/>
            <person name="Kadnikov V."/>
            <person name="Begmatov S."/>
            <person name="Beletsky A.V."/>
            <person name="Mardanov A.V."/>
            <person name="Ravin N.V."/>
        </authorList>
    </citation>
    <scope>NUCLEOTIDE SEQUENCE [LARGE SCALE GENOMIC DNA]</scope>
    <source>
        <strain evidence="6">LN</strain>
    </source>
</reference>
<dbReference type="EMBL" id="CP141614">
    <property type="protein sequence ID" value="WRP14901.1"/>
    <property type="molecule type" value="Genomic_DNA"/>
</dbReference>
<dbReference type="RefSeq" id="WP_324669288.1">
    <property type="nucleotide sequence ID" value="NZ_CP141614.1"/>
</dbReference>
<dbReference type="Pfam" id="PF04892">
    <property type="entry name" value="VanZ"/>
    <property type="match status" value="1"/>
</dbReference>